<keyword evidence="2" id="KW-1185">Reference proteome</keyword>
<protein>
    <recommendedName>
        <fullName evidence="1">Carboxylesterase type B domain-containing protein</fullName>
    </recommendedName>
</protein>
<dbReference type="WBParaSite" id="MBELARI_LOCUS2268">
    <property type="protein sequence ID" value="MBELARI_LOCUS2268"/>
    <property type="gene ID" value="MBELARI_LOCUS2268"/>
</dbReference>
<dbReference type="InterPro" id="IPR050309">
    <property type="entry name" value="Type-B_Carboxylest/Lipase"/>
</dbReference>
<sequence>MKTSREIKECMKKAQTSCYHDDITPMLFKTNLHKNHSITYENIRMGMTIFTPIIDDFRGDEAFLPDQPELVVKELSAFGKEAWVNAIVPIRYNGSSTIRLLLAERYLQSELKSPSERGIQYHKMAEEEITSEAHHEALFYADRNITVYTLLNNVYDEELGGADGKYCTDHGVDLGIVFDSKEIVGVAGNFTKNELDWGRSFLGKLSQIIADFVYTKKLSNHPQFTRSHRTFIHISNRSIEHRTYDHEAYYFWKQLLPTIARFNAGIIIGDIHETESTSAEVYESIPYAAPPSGNLRFELPVPPVPWNYPLDVRYETSCHQMKVVVPLDYWSRQRYSAYLPIVFWIHGGSYRAGGKLWYKNSGIIRNFASRRMIFVAVDYRQGFEGFLAMHDTDLPGNLGLEDILMALRFVRDNAYNFGGDPNNIVVAGDGTGAALAGILATSPKTNGLIQGVMLFSGTTTAPWAVQHERTKNNTIRVLWNCKCVSGSSKKLKECLKKADPSCYHEEIEKRDFFDYVDDVKTMYEAHRMGLSPFTPVIDSYRGWDAVLGGEPEEQVKQNARVRALFSNAAHERLFNCGKIAGLPIPLKEWVDGIVEARFGNSTYVKDLFDDWYHPLNPIHETDKARRTSRLLTFTEDDWVADTQHEALHYADKGQNVYTLLNNIYGHPNAGPDGKWGTDHGTDLAMLFDSRAFYAPFGQYNWEELSFGKAFADRLADVISEFVANGHLQSHPKFTRANWVVLRITFDRIEHKQFSAENYNFWREAAPELAKLQANEIRRKQRETQ</sequence>
<evidence type="ECO:0000313" key="3">
    <source>
        <dbReference type="WBParaSite" id="MBELARI_LOCUS2268"/>
    </source>
</evidence>
<evidence type="ECO:0000259" key="1">
    <source>
        <dbReference type="Pfam" id="PF00135"/>
    </source>
</evidence>
<dbReference type="PANTHER" id="PTHR11559">
    <property type="entry name" value="CARBOXYLESTERASE"/>
    <property type="match status" value="1"/>
</dbReference>
<organism evidence="2 3">
    <name type="scientific">Mesorhabditis belari</name>
    <dbReference type="NCBI Taxonomy" id="2138241"/>
    <lineage>
        <taxon>Eukaryota</taxon>
        <taxon>Metazoa</taxon>
        <taxon>Ecdysozoa</taxon>
        <taxon>Nematoda</taxon>
        <taxon>Chromadorea</taxon>
        <taxon>Rhabditida</taxon>
        <taxon>Rhabditina</taxon>
        <taxon>Rhabditomorpha</taxon>
        <taxon>Rhabditoidea</taxon>
        <taxon>Rhabditidae</taxon>
        <taxon>Mesorhabditinae</taxon>
        <taxon>Mesorhabditis</taxon>
    </lineage>
</organism>
<accession>A0AAF3F634</accession>
<dbReference type="Gene3D" id="3.40.50.1820">
    <property type="entry name" value="alpha/beta hydrolase"/>
    <property type="match status" value="2"/>
</dbReference>
<evidence type="ECO:0000313" key="2">
    <source>
        <dbReference type="Proteomes" id="UP000887575"/>
    </source>
</evidence>
<reference evidence="3" key="1">
    <citation type="submission" date="2024-02" db="UniProtKB">
        <authorList>
            <consortium name="WormBaseParasite"/>
        </authorList>
    </citation>
    <scope>IDENTIFICATION</scope>
</reference>
<name>A0AAF3F634_9BILA</name>
<dbReference type="AlphaFoldDB" id="A0AAF3F634"/>
<dbReference type="SUPFAM" id="SSF53474">
    <property type="entry name" value="alpha/beta-Hydrolases"/>
    <property type="match status" value="1"/>
</dbReference>
<dbReference type="Pfam" id="PF00135">
    <property type="entry name" value="COesterase"/>
    <property type="match status" value="1"/>
</dbReference>
<dbReference type="Proteomes" id="UP000887575">
    <property type="component" value="Unassembled WGS sequence"/>
</dbReference>
<proteinExistence type="predicted"/>
<dbReference type="InterPro" id="IPR029058">
    <property type="entry name" value="AB_hydrolase_fold"/>
</dbReference>
<feature type="domain" description="Carboxylesterase type B" evidence="1">
    <location>
        <begin position="261"/>
        <end position="761"/>
    </location>
</feature>
<dbReference type="InterPro" id="IPR002018">
    <property type="entry name" value="CarbesteraseB"/>
</dbReference>